<feature type="coiled-coil region" evidence="1">
    <location>
        <begin position="136"/>
        <end position="163"/>
    </location>
</feature>
<accession>A0A7J6LFJ6</accession>
<protein>
    <submittedName>
        <fullName evidence="3">Uncharacterized protein</fullName>
    </submittedName>
</protein>
<dbReference type="AlphaFoldDB" id="A0A7J6LFJ6"/>
<evidence type="ECO:0000256" key="2">
    <source>
        <dbReference type="SAM" id="MobiDB-lite"/>
    </source>
</evidence>
<keyword evidence="1" id="KW-0175">Coiled coil</keyword>
<comment type="caution">
    <text evidence="3">The sequence shown here is derived from an EMBL/GenBank/DDBJ whole genome shotgun (WGS) entry which is preliminary data.</text>
</comment>
<feature type="compositionally biased region" description="Basic and acidic residues" evidence="2">
    <location>
        <begin position="247"/>
        <end position="258"/>
    </location>
</feature>
<dbReference type="Proteomes" id="UP000591131">
    <property type="component" value="Unassembled WGS sequence"/>
</dbReference>
<keyword evidence="4" id="KW-1185">Reference proteome</keyword>
<feature type="region of interest" description="Disordered" evidence="2">
    <location>
        <begin position="351"/>
        <end position="378"/>
    </location>
</feature>
<reference evidence="3 4" key="1">
    <citation type="submission" date="2020-04" db="EMBL/GenBank/DDBJ databases">
        <title>Perkinsus chesapeaki whole genome sequence.</title>
        <authorList>
            <person name="Bogema D.R."/>
        </authorList>
    </citation>
    <scope>NUCLEOTIDE SEQUENCE [LARGE SCALE GENOMIC DNA]</scope>
    <source>
        <strain evidence="3">ATCC PRA-425</strain>
    </source>
</reference>
<feature type="region of interest" description="Disordered" evidence="2">
    <location>
        <begin position="292"/>
        <end position="318"/>
    </location>
</feature>
<sequence length="378" mass="42073">MTETGKDSTNDLFGNVNLDDLAEAEFLTDIDEPSRAMQGTCSASAFLLLARWLPEEDLESVTSCLRGICAEIGNNSEEESTDPIAKEIQECLEGLIRTREKWNRSLPSVPDSGPSTSTRWTTVRTEKGELDLMKQIQKERKDKARLIKQMRHLKNVLDKLNLENVLLSSGRGGLKKTTTTIPESEQDTNPHRPCNDALNALTERANMTILQMAQRNADLRLENEGLREQMAELLAGGSKGRTQYLADDGRRGGRDGTIRRSATGLDDLTSAQRSQQSAARVWAEFGNPRRYSQLSATSKRKTDYSAHRPTVTTDEFGVQSLRYSVPSRGTKDRGESFMTPSTLATAHTRWPRLAGTTEAPSRTRTSPARLSRTDILEN</sequence>
<organism evidence="3 4">
    <name type="scientific">Perkinsus chesapeaki</name>
    <name type="common">Clam parasite</name>
    <name type="synonym">Perkinsus andrewsi</name>
    <dbReference type="NCBI Taxonomy" id="330153"/>
    <lineage>
        <taxon>Eukaryota</taxon>
        <taxon>Sar</taxon>
        <taxon>Alveolata</taxon>
        <taxon>Perkinsozoa</taxon>
        <taxon>Perkinsea</taxon>
        <taxon>Perkinsida</taxon>
        <taxon>Perkinsidae</taxon>
        <taxon>Perkinsus</taxon>
    </lineage>
</organism>
<gene>
    <name evidence="3" type="ORF">FOL47_008321</name>
</gene>
<proteinExistence type="predicted"/>
<evidence type="ECO:0000313" key="3">
    <source>
        <dbReference type="EMBL" id="KAF4657711.1"/>
    </source>
</evidence>
<name>A0A7J6LFJ6_PERCH</name>
<feature type="region of interest" description="Disordered" evidence="2">
    <location>
        <begin position="174"/>
        <end position="193"/>
    </location>
</feature>
<feature type="coiled-coil region" evidence="1">
    <location>
        <begin position="209"/>
        <end position="236"/>
    </location>
</feature>
<feature type="region of interest" description="Disordered" evidence="2">
    <location>
        <begin position="242"/>
        <end position="274"/>
    </location>
</feature>
<feature type="non-terminal residue" evidence="3">
    <location>
        <position position="1"/>
    </location>
</feature>
<evidence type="ECO:0000256" key="1">
    <source>
        <dbReference type="SAM" id="Coils"/>
    </source>
</evidence>
<dbReference type="EMBL" id="JAAPAO010000527">
    <property type="protein sequence ID" value="KAF4657711.1"/>
    <property type="molecule type" value="Genomic_DNA"/>
</dbReference>
<feature type="compositionally biased region" description="Polar residues" evidence="2">
    <location>
        <begin position="358"/>
        <end position="368"/>
    </location>
</feature>
<evidence type="ECO:0000313" key="4">
    <source>
        <dbReference type="Proteomes" id="UP000591131"/>
    </source>
</evidence>